<sequence length="92" mass="10359">NDERSYFPTQLTSLAIAQLRGYGKANYRKAEWNEYDIIADCIAVGFMGYKGFKSEQYKDITSGQPNLDKLQGLPEETRKGILSGLFGRGKTE</sequence>
<feature type="non-terminal residue" evidence="1">
    <location>
        <position position="1"/>
    </location>
</feature>
<gene>
    <name evidence="1" type="ORF">S03H2_47037</name>
</gene>
<reference evidence="1" key="1">
    <citation type="journal article" date="2014" name="Front. Microbiol.">
        <title>High frequency of phylogenetically diverse reductive dehalogenase-homologous genes in deep subseafloor sedimentary metagenomes.</title>
        <authorList>
            <person name="Kawai M."/>
            <person name="Futagami T."/>
            <person name="Toyoda A."/>
            <person name="Takaki Y."/>
            <person name="Nishi S."/>
            <person name="Hori S."/>
            <person name="Arai W."/>
            <person name="Tsubouchi T."/>
            <person name="Morono Y."/>
            <person name="Uchiyama I."/>
            <person name="Ito T."/>
            <person name="Fujiyama A."/>
            <person name="Inagaki F."/>
            <person name="Takami H."/>
        </authorList>
    </citation>
    <scope>NUCLEOTIDE SEQUENCE</scope>
    <source>
        <strain evidence="1">Expedition CK06-06</strain>
    </source>
</reference>
<dbReference type="EMBL" id="BARU01029579">
    <property type="protein sequence ID" value="GAH68568.1"/>
    <property type="molecule type" value="Genomic_DNA"/>
</dbReference>
<protein>
    <submittedName>
        <fullName evidence="1">Uncharacterized protein</fullName>
    </submittedName>
</protein>
<comment type="caution">
    <text evidence="1">The sequence shown here is derived from an EMBL/GenBank/DDBJ whole genome shotgun (WGS) entry which is preliminary data.</text>
</comment>
<accession>X1JFP0</accession>
<organism evidence="1">
    <name type="scientific">marine sediment metagenome</name>
    <dbReference type="NCBI Taxonomy" id="412755"/>
    <lineage>
        <taxon>unclassified sequences</taxon>
        <taxon>metagenomes</taxon>
        <taxon>ecological metagenomes</taxon>
    </lineage>
</organism>
<proteinExistence type="predicted"/>
<dbReference type="AlphaFoldDB" id="X1JFP0"/>
<name>X1JFP0_9ZZZZ</name>
<evidence type="ECO:0000313" key="1">
    <source>
        <dbReference type="EMBL" id="GAH68568.1"/>
    </source>
</evidence>